<evidence type="ECO:0008006" key="4">
    <source>
        <dbReference type="Google" id="ProtNLM"/>
    </source>
</evidence>
<accession>A0A316YQ36</accession>
<evidence type="ECO:0000256" key="1">
    <source>
        <dbReference type="SAM" id="MobiDB-lite"/>
    </source>
</evidence>
<dbReference type="InParanoid" id="A0A316YQ36"/>
<keyword evidence="3" id="KW-1185">Reference proteome</keyword>
<protein>
    <recommendedName>
        <fullName evidence="4">Proteasome assembly chaperone 1</fullName>
    </recommendedName>
</protein>
<name>A0A316YQ36_9BASI</name>
<dbReference type="GeneID" id="37042940"/>
<evidence type="ECO:0000313" key="2">
    <source>
        <dbReference type="EMBL" id="PWN91497.1"/>
    </source>
</evidence>
<evidence type="ECO:0000313" key="3">
    <source>
        <dbReference type="Proteomes" id="UP000245768"/>
    </source>
</evidence>
<feature type="compositionally biased region" description="Basic and acidic residues" evidence="1">
    <location>
        <begin position="1"/>
        <end position="18"/>
    </location>
</feature>
<feature type="region of interest" description="Disordered" evidence="1">
    <location>
        <begin position="1"/>
        <end position="41"/>
    </location>
</feature>
<dbReference type="EMBL" id="KZ819635">
    <property type="protein sequence ID" value="PWN91497.1"/>
    <property type="molecule type" value="Genomic_DNA"/>
</dbReference>
<dbReference type="AlphaFoldDB" id="A0A316YQ36"/>
<dbReference type="OrthoDB" id="10668337at2759"/>
<sequence length="289" mass="31132">MEFDPLARDAPPPRHDLESDSELSEGEGEQGQAGPERTRSKVFVEPKIQVLGLSKKQAPLIVAVGETGESLLALTCPSLSESGSVLVDGEQEASVHVTAAATLVLLRPSHALSSKLASFPFVAAALLDALSPSSLVVIDEYTPQLYLSKDARPQDDPVRYLASSEHDTDPALRRYEAPNFITGLAAALLTAASASTTALPSMALLLPTSKPRPHPHFAAQHPSSAIQAHAEPIEAHLAETVSRQLKKWPGTDLPIEVESKKERTLTTFLDERRQRDRKNIAELAGSMYV</sequence>
<reference evidence="2 3" key="1">
    <citation type="journal article" date="2018" name="Mol. Biol. Evol.">
        <title>Broad Genomic Sampling Reveals a Smut Pathogenic Ancestry of the Fungal Clade Ustilaginomycotina.</title>
        <authorList>
            <person name="Kijpornyongpan T."/>
            <person name="Mondo S.J."/>
            <person name="Barry K."/>
            <person name="Sandor L."/>
            <person name="Lee J."/>
            <person name="Lipzen A."/>
            <person name="Pangilinan J."/>
            <person name="LaButti K."/>
            <person name="Hainaut M."/>
            <person name="Henrissat B."/>
            <person name="Grigoriev I.V."/>
            <person name="Spatafora J.W."/>
            <person name="Aime M.C."/>
        </authorList>
    </citation>
    <scope>NUCLEOTIDE SEQUENCE [LARGE SCALE GENOMIC DNA]</scope>
    <source>
        <strain evidence="2 3">MCA 4198</strain>
    </source>
</reference>
<dbReference type="RefSeq" id="XP_025378695.1">
    <property type="nucleotide sequence ID" value="XM_025521024.1"/>
</dbReference>
<gene>
    <name evidence="2" type="ORF">FA10DRAFT_265353</name>
</gene>
<organism evidence="2 3">
    <name type="scientific">Acaromyces ingoldii</name>
    <dbReference type="NCBI Taxonomy" id="215250"/>
    <lineage>
        <taxon>Eukaryota</taxon>
        <taxon>Fungi</taxon>
        <taxon>Dikarya</taxon>
        <taxon>Basidiomycota</taxon>
        <taxon>Ustilaginomycotina</taxon>
        <taxon>Exobasidiomycetes</taxon>
        <taxon>Exobasidiales</taxon>
        <taxon>Cryptobasidiaceae</taxon>
        <taxon>Acaromyces</taxon>
    </lineage>
</organism>
<dbReference type="STRING" id="215250.A0A316YQ36"/>
<dbReference type="Proteomes" id="UP000245768">
    <property type="component" value="Unassembled WGS sequence"/>
</dbReference>
<proteinExistence type="predicted"/>
<feature type="compositionally biased region" description="Acidic residues" evidence="1">
    <location>
        <begin position="19"/>
        <end position="28"/>
    </location>
</feature>